<name>A0A0F8YFB6_9ZZZZ</name>
<feature type="non-terminal residue" evidence="2">
    <location>
        <position position="1"/>
    </location>
</feature>
<proteinExistence type="predicted"/>
<reference evidence="2" key="1">
    <citation type="journal article" date="2015" name="Nature">
        <title>Complex archaea that bridge the gap between prokaryotes and eukaryotes.</title>
        <authorList>
            <person name="Spang A."/>
            <person name="Saw J.H."/>
            <person name="Jorgensen S.L."/>
            <person name="Zaremba-Niedzwiedzka K."/>
            <person name="Martijn J."/>
            <person name="Lind A.E."/>
            <person name="van Eijk R."/>
            <person name="Schleper C."/>
            <person name="Guy L."/>
            <person name="Ettema T.J."/>
        </authorList>
    </citation>
    <scope>NUCLEOTIDE SEQUENCE</scope>
</reference>
<keyword evidence="1" id="KW-0812">Transmembrane</keyword>
<organism evidence="2">
    <name type="scientific">marine sediment metagenome</name>
    <dbReference type="NCBI Taxonomy" id="412755"/>
    <lineage>
        <taxon>unclassified sequences</taxon>
        <taxon>metagenomes</taxon>
        <taxon>ecological metagenomes</taxon>
    </lineage>
</organism>
<keyword evidence="1" id="KW-0472">Membrane</keyword>
<protein>
    <submittedName>
        <fullName evidence="2">Uncharacterized protein</fullName>
    </submittedName>
</protein>
<gene>
    <name evidence="2" type="ORF">LCGC14_3100850</name>
</gene>
<sequence length="31" mass="3600">IMVGIPFIKDLIWLFGAIEISVWGFYVAKSW</sequence>
<dbReference type="EMBL" id="LAZR01066808">
    <property type="protein sequence ID" value="KKK52844.1"/>
    <property type="molecule type" value="Genomic_DNA"/>
</dbReference>
<feature type="transmembrane region" description="Helical" evidence="1">
    <location>
        <begin position="12"/>
        <end position="28"/>
    </location>
</feature>
<dbReference type="AlphaFoldDB" id="A0A0F8YFB6"/>
<evidence type="ECO:0000256" key="1">
    <source>
        <dbReference type="SAM" id="Phobius"/>
    </source>
</evidence>
<evidence type="ECO:0000313" key="2">
    <source>
        <dbReference type="EMBL" id="KKK52844.1"/>
    </source>
</evidence>
<keyword evidence="1" id="KW-1133">Transmembrane helix</keyword>
<accession>A0A0F8YFB6</accession>
<comment type="caution">
    <text evidence="2">The sequence shown here is derived from an EMBL/GenBank/DDBJ whole genome shotgun (WGS) entry which is preliminary data.</text>
</comment>